<evidence type="ECO:0000259" key="7">
    <source>
        <dbReference type="Pfam" id="PF01035"/>
    </source>
</evidence>
<evidence type="ECO:0000256" key="5">
    <source>
        <dbReference type="ARBA" id="ARBA00023204"/>
    </source>
</evidence>
<dbReference type="EC" id="2.1.1.63" evidence="8"/>
<dbReference type="PROSITE" id="PS00374">
    <property type="entry name" value="MGMT"/>
    <property type="match status" value="1"/>
</dbReference>
<keyword evidence="2 8" id="KW-0489">Methyltransferase</keyword>
<comment type="catalytic activity">
    <reaction evidence="1">
        <text>a 4-O-methyl-thymidine in DNA + L-cysteinyl-[protein] = a thymidine in DNA + S-methyl-L-cysteinyl-[protein]</text>
        <dbReference type="Rhea" id="RHEA:53428"/>
        <dbReference type="Rhea" id="RHEA-COMP:10131"/>
        <dbReference type="Rhea" id="RHEA-COMP:10132"/>
        <dbReference type="Rhea" id="RHEA-COMP:13555"/>
        <dbReference type="Rhea" id="RHEA-COMP:13556"/>
        <dbReference type="ChEBI" id="CHEBI:29950"/>
        <dbReference type="ChEBI" id="CHEBI:82612"/>
        <dbReference type="ChEBI" id="CHEBI:137386"/>
        <dbReference type="ChEBI" id="CHEBI:137387"/>
        <dbReference type="EC" id="2.1.1.63"/>
    </reaction>
</comment>
<dbReference type="RefSeq" id="WP_004353523.1">
    <property type="nucleotide sequence ID" value="NZ_CAJPOG010000003.1"/>
</dbReference>
<sequence>MAVDIASFRKDVYSIVASIPRGRVLSYGQVAWLTGHPTHCRLVGSVLHGAAESDGLPCHRVVNSAGRTVPGWQEQRRLLEAEGITFRPNGCVDMKKWQWKLE</sequence>
<gene>
    <name evidence="8" type="primary">ogt_1</name>
    <name evidence="8" type="ORF">NCTC13067_01037</name>
</gene>
<keyword evidence="5" id="KW-0234">DNA repair</keyword>
<keyword evidence="3 8" id="KW-0808">Transferase</keyword>
<dbReference type="InterPro" id="IPR014048">
    <property type="entry name" value="MethylDNA_cys_MeTrfase_DNA-bd"/>
</dbReference>
<dbReference type="GO" id="GO:0003908">
    <property type="term" value="F:methylated-DNA-[protein]-cysteine S-methyltransferase activity"/>
    <property type="evidence" value="ECO:0007669"/>
    <property type="project" value="UniProtKB-EC"/>
</dbReference>
<dbReference type="InterPro" id="IPR036388">
    <property type="entry name" value="WH-like_DNA-bd_sf"/>
</dbReference>
<evidence type="ECO:0000256" key="4">
    <source>
        <dbReference type="ARBA" id="ARBA00022763"/>
    </source>
</evidence>
<dbReference type="NCBIfam" id="TIGR00589">
    <property type="entry name" value="ogt"/>
    <property type="match status" value="1"/>
</dbReference>
<reference evidence="8 9" key="1">
    <citation type="submission" date="2018-06" db="EMBL/GenBank/DDBJ databases">
        <authorList>
            <consortium name="Pathogen Informatics"/>
            <person name="Doyle S."/>
        </authorList>
    </citation>
    <scope>NUCLEOTIDE SEQUENCE [LARGE SCALE GENOMIC DNA]</scope>
    <source>
        <strain evidence="8 9">NCTC13067</strain>
    </source>
</reference>
<dbReference type="PANTHER" id="PTHR42942">
    <property type="entry name" value="6-O-METHYLGUANINE DNA METHYLTRANSFERASE"/>
    <property type="match status" value="1"/>
</dbReference>
<evidence type="ECO:0000313" key="9">
    <source>
        <dbReference type="Proteomes" id="UP000255469"/>
    </source>
</evidence>
<dbReference type="Proteomes" id="UP000255469">
    <property type="component" value="Unassembled WGS sequence"/>
</dbReference>
<dbReference type="CDD" id="cd06445">
    <property type="entry name" value="ATase"/>
    <property type="match status" value="1"/>
</dbReference>
<dbReference type="PANTHER" id="PTHR42942:SF1">
    <property type="entry name" value="ALKYLTRANSFERASE-LIKE PROTEIN 1"/>
    <property type="match status" value="1"/>
</dbReference>
<dbReference type="InterPro" id="IPR036217">
    <property type="entry name" value="MethylDNA_cys_MeTrfase_DNAb"/>
</dbReference>
<evidence type="ECO:0000256" key="1">
    <source>
        <dbReference type="ARBA" id="ARBA00001286"/>
    </source>
</evidence>
<feature type="domain" description="Methylated-DNA-[protein]-cysteine S-methyltransferase DNA binding" evidence="7">
    <location>
        <begin position="8"/>
        <end position="84"/>
    </location>
</feature>
<dbReference type="InterPro" id="IPR052520">
    <property type="entry name" value="ATL_DNA_repair"/>
</dbReference>
<dbReference type="SUPFAM" id="SSF46767">
    <property type="entry name" value="Methylated DNA-protein cysteine methyltransferase, C-terminal domain"/>
    <property type="match status" value="1"/>
</dbReference>
<evidence type="ECO:0000256" key="3">
    <source>
        <dbReference type="ARBA" id="ARBA00022679"/>
    </source>
</evidence>
<dbReference type="Gene3D" id="1.10.10.10">
    <property type="entry name" value="Winged helix-like DNA-binding domain superfamily/Winged helix DNA-binding domain"/>
    <property type="match status" value="1"/>
</dbReference>
<dbReference type="EMBL" id="UGTM01000001">
    <property type="protein sequence ID" value="SUB87369.1"/>
    <property type="molecule type" value="Genomic_DNA"/>
</dbReference>
<accession>A0A379E486</accession>
<evidence type="ECO:0000313" key="8">
    <source>
        <dbReference type="EMBL" id="SUB87369.1"/>
    </source>
</evidence>
<keyword evidence="4" id="KW-0227">DNA damage</keyword>
<evidence type="ECO:0000256" key="6">
    <source>
        <dbReference type="ARBA" id="ARBA00049348"/>
    </source>
</evidence>
<proteinExistence type="predicted"/>
<dbReference type="GO" id="GO:0032259">
    <property type="term" value="P:methylation"/>
    <property type="evidence" value="ECO:0007669"/>
    <property type="project" value="UniProtKB-KW"/>
</dbReference>
<dbReference type="InterPro" id="IPR001497">
    <property type="entry name" value="MethylDNA_cys_MeTrfase_AS"/>
</dbReference>
<name>A0A379E486_9BACT</name>
<evidence type="ECO:0000256" key="2">
    <source>
        <dbReference type="ARBA" id="ARBA00022603"/>
    </source>
</evidence>
<dbReference type="Pfam" id="PF01035">
    <property type="entry name" value="DNA_binding_1"/>
    <property type="match status" value="1"/>
</dbReference>
<dbReference type="GO" id="GO:0006281">
    <property type="term" value="P:DNA repair"/>
    <property type="evidence" value="ECO:0007669"/>
    <property type="project" value="UniProtKB-KW"/>
</dbReference>
<dbReference type="AlphaFoldDB" id="A0A379E486"/>
<organism evidence="8 9">
    <name type="scientific">Prevotella denticola</name>
    <dbReference type="NCBI Taxonomy" id="28129"/>
    <lineage>
        <taxon>Bacteria</taxon>
        <taxon>Pseudomonadati</taxon>
        <taxon>Bacteroidota</taxon>
        <taxon>Bacteroidia</taxon>
        <taxon>Bacteroidales</taxon>
        <taxon>Prevotellaceae</taxon>
        <taxon>Prevotella</taxon>
    </lineage>
</organism>
<comment type="catalytic activity">
    <reaction evidence="6">
        <text>a 6-O-methyl-2'-deoxyguanosine in DNA + L-cysteinyl-[protein] = S-methyl-L-cysteinyl-[protein] + a 2'-deoxyguanosine in DNA</text>
        <dbReference type="Rhea" id="RHEA:24000"/>
        <dbReference type="Rhea" id="RHEA-COMP:10131"/>
        <dbReference type="Rhea" id="RHEA-COMP:10132"/>
        <dbReference type="Rhea" id="RHEA-COMP:11367"/>
        <dbReference type="Rhea" id="RHEA-COMP:11368"/>
        <dbReference type="ChEBI" id="CHEBI:29950"/>
        <dbReference type="ChEBI" id="CHEBI:82612"/>
        <dbReference type="ChEBI" id="CHEBI:85445"/>
        <dbReference type="ChEBI" id="CHEBI:85448"/>
        <dbReference type="EC" id="2.1.1.63"/>
    </reaction>
</comment>
<protein>
    <submittedName>
        <fullName evidence="8">Methylated-DNA--protein-cysteine methyltransferase</fullName>
        <ecNumber evidence="8">2.1.1.63</ecNumber>
    </submittedName>
</protein>